<accession>A0ABU6J5X7</accession>
<evidence type="ECO:0000313" key="2">
    <source>
        <dbReference type="EMBL" id="MEC4718933.1"/>
    </source>
</evidence>
<evidence type="ECO:0000256" key="1">
    <source>
        <dbReference type="SAM" id="MobiDB-lite"/>
    </source>
</evidence>
<gene>
    <name evidence="2" type="ORF">RY831_07230</name>
</gene>
<comment type="caution">
    <text evidence="2">The sequence shown here is derived from an EMBL/GenBank/DDBJ whole genome shotgun (WGS) entry which is preliminary data.</text>
</comment>
<dbReference type="RefSeq" id="WP_326505650.1">
    <property type="nucleotide sequence ID" value="NZ_JAWIIV010000004.1"/>
</dbReference>
<dbReference type="Proteomes" id="UP001352263">
    <property type="component" value="Unassembled WGS sequence"/>
</dbReference>
<dbReference type="EMBL" id="JAWIIV010000004">
    <property type="protein sequence ID" value="MEC4718933.1"/>
    <property type="molecule type" value="Genomic_DNA"/>
</dbReference>
<feature type="region of interest" description="Disordered" evidence="1">
    <location>
        <begin position="68"/>
        <end position="144"/>
    </location>
</feature>
<name>A0ABU6J5X7_9BURK</name>
<proteinExistence type="predicted"/>
<dbReference type="Gene3D" id="3.30.1150.10">
    <property type="match status" value="1"/>
</dbReference>
<protein>
    <recommendedName>
        <fullName evidence="4">TonB C-terminal domain-containing protein</fullName>
    </recommendedName>
</protein>
<organism evidence="2 3">
    <name type="scientific">Noviherbaspirillum album</name>
    <dbReference type="NCBI Taxonomy" id="3080276"/>
    <lineage>
        <taxon>Bacteria</taxon>
        <taxon>Pseudomonadati</taxon>
        <taxon>Pseudomonadota</taxon>
        <taxon>Betaproteobacteria</taxon>
        <taxon>Burkholderiales</taxon>
        <taxon>Oxalobacteraceae</taxon>
        <taxon>Noviherbaspirillum</taxon>
    </lineage>
</organism>
<evidence type="ECO:0008006" key="4">
    <source>
        <dbReference type="Google" id="ProtNLM"/>
    </source>
</evidence>
<feature type="compositionally biased region" description="Low complexity" evidence="1">
    <location>
        <begin position="68"/>
        <end position="88"/>
    </location>
</feature>
<sequence>MAATAMAALRVPRYRPLPLCLSVAAHLAALLLLSQHIGSQGAYAQTQAPIQAQAPRVLQVSLAQASSSRAAPAPAAPPASSTPATASPDRLQPRQILSLPPSQKPLRRSADAPAAPAPPPVASESISDTPQPPRPAETASGTLPEPRYYLLRELSVRPAVLDDATTRLAFEGVPAQTVILRLFINEEGGIDRVAAEQSVLPEMHAQRLIEAFAQARFLPGQIDGAPVKSQMRIEVRLESALQRDVSLQ</sequence>
<evidence type="ECO:0000313" key="3">
    <source>
        <dbReference type="Proteomes" id="UP001352263"/>
    </source>
</evidence>
<keyword evidence="3" id="KW-1185">Reference proteome</keyword>
<reference evidence="2 3" key="1">
    <citation type="submission" date="2023-10" db="EMBL/GenBank/DDBJ databases">
        <title>Noviherbaspirillum sp. CPCC 100848 genome assembly.</title>
        <authorList>
            <person name="Li X.Y."/>
            <person name="Fang X.M."/>
        </authorList>
    </citation>
    <scope>NUCLEOTIDE SEQUENCE [LARGE SCALE GENOMIC DNA]</scope>
    <source>
        <strain evidence="2 3">CPCC 100848</strain>
    </source>
</reference>
<dbReference type="SUPFAM" id="SSF74653">
    <property type="entry name" value="TolA/TonB C-terminal domain"/>
    <property type="match status" value="1"/>
</dbReference>